<reference evidence="1 2" key="1">
    <citation type="submission" date="2019-09" db="EMBL/GenBank/DDBJ databases">
        <title>Hydrogenophaga aromatica sp. nov., isolated from a para-xylene-degrading enrichment culture.</title>
        <authorList>
            <person name="Tancsics A."/>
            <person name="Banerjee S."/>
        </authorList>
    </citation>
    <scope>NUCLEOTIDE SEQUENCE [LARGE SCALE GENOMIC DNA]</scope>
    <source>
        <strain evidence="1 2">D2P1</strain>
    </source>
</reference>
<proteinExistence type="predicted"/>
<name>A0A7Y8GY14_9BURK</name>
<gene>
    <name evidence="1" type="ORF">F3K02_16950</name>
</gene>
<dbReference type="AlphaFoldDB" id="A0A7Y8GY14"/>
<evidence type="ECO:0000313" key="1">
    <source>
        <dbReference type="EMBL" id="NWF46927.1"/>
    </source>
</evidence>
<organism evidence="1 2">
    <name type="scientific">Hydrogenophaga aromaticivorans</name>
    <dbReference type="NCBI Taxonomy" id="2610898"/>
    <lineage>
        <taxon>Bacteria</taxon>
        <taxon>Pseudomonadati</taxon>
        <taxon>Pseudomonadota</taxon>
        <taxon>Betaproteobacteria</taxon>
        <taxon>Burkholderiales</taxon>
        <taxon>Comamonadaceae</taxon>
        <taxon>Hydrogenophaga</taxon>
    </lineage>
</organism>
<dbReference type="Proteomes" id="UP000545507">
    <property type="component" value="Unassembled WGS sequence"/>
</dbReference>
<protein>
    <submittedName>
        <fullName evidence="1">Helix-turn-helix domain-containing protein</fullName>
    </submittedName>
</protein>
<dbReference type="EMBL" id="VYGV01000016">
    <property type="protein sequence ID" value="NWF46927.1"/>
    <property type="molecule type" value="Genomic_DNA"/>
</dbReference>
<dbReference type="RefSeq" id="WP_177136836.1">
    <property type="nucleotide sequence ID" value="NZ_VYGV01000016.1"/>
</dbReference>
<comment type="caution">
    <text evidence="1">The sequence shown here is derived from an EMBL/GenBank/DDBJ whole genome shotgun (WGS) entry which is preliminary data.</text>
</comment>
<sequence length="81" mass="8849">MAQRKTALAQRAQPTTDDSFLTAAQVGAMLGGSTNTTAREMMRREGVPVTMLGGRFFYPKAAVMEVIARNTFKPTVQKGRK</sequence>
<accession>A0A7Y8GY14</accession>
<keyword evidence="2" id="KW-1185">Reference proteome</keyword>
<evidence type="ECO:0000313" key="2">
    <source>
        <dbReference type="Proteomes" id="UP000545507"/>
    </source>
</evidence>